<reference evidence="1 2" key="1">
    <citation type="journal article" date="2016" name="Mol. Biol. Evol.">
        <title>Comparative Genomics of Early-Diverging Mushroom-Forming Fungi Provides Insights into the Origins of Lignocellulose Decay Capabilities.</title>
        <authorList>
            <person name="Nagy L.G."/>
            <person name="Riley R."/>
            <person name="Tritt A."/>
            <person name="Adam C."/>
            <person name="Daum C."/>
            <person name="Floudas D."/>
            <person name="Sun H."/>
            <person name="Yadav J.S."/>
            <person name="Pangilinan J."/>
            <person name="Larsson K.H."/>
            <person name="Matsuura K."/>
            <person name="Barry K."/>
            <person name="Labutti K."/>
            <person name="Kuo R."/>
            <person name="Ohm R.A."/>
            <person name="Bhattacharya S.S."/>
            <person name="Shirouzu T."/>
            <person name="Yoshinaga Y."/>
            <person name="Martin F.M."/>
            <person name="Grigoriev I.V."/>
            <person name="Hibbett D.S."/>
        </authorList>
    </citation>
    <scope>NUCLEOTIDE SEQUENCE [LARGE SCALE GENOMIC DNA]</scope>
    <source>
        <strain evidence="1 2">L-15889</strain>
    </source>
</reference>
<sequence>MPSKFLCGTPSLSALLATLRFVKIEADHDMFVISGWRDIGPEEYPDDAALILRTPPKESDLGIFIRAGVD</sequence>
<evidence type="ECO:0000313" key="2">
    <source>
        <dbReference type="Proteomes" id="UP000076727"/>
    </source>
</evidence>
<dbReference type="Proteomes" id="UP000076727">
    <property type="component" value="Unassembled WGS sequence"/>
</dbReference>
<proteinExistence type="predicted"/>
<keyword evidence="2" id="KW-1185">Reference proteome</keyword>
<protein>
    <submittedName>
        <fullName evidence="1">Uncharacterized protein</fullName>
    </submittedName>
</protein>
<dbReference type="AlphaFoldDB" id="A0A165ME18"/>
<organism evidence="1 2">
    <name type="scientific">Daedalea quercina L-15889</name>
    <dbReference type="NCBI Taxonomy" id="1314783"/>
    <lineage>
        <taxon>Eukaryota</taxon>
        <taxon>Fungi</taxon>
        <taxon>Dikarya</taxon>
        <taxon>Basidiomycota</taxon>
        <taxon>Agaricomycotina</taxon>
        <taxon>Agaricomycetes</taxon>
        <taxon>Polyporales</taxon>
        <taxon>Fomitopsis</taxon>
    </lineage>
</organism>
<name>A0A165ME18_9APHY</name>
<evidence type="ECO:0000313" key="1">
    <source>
        <dbReference type="EMBL" id="KZT65558.1"/>
    </source>
</evidence>
<dbReference type="EMBL" id="KV429103">
    <property type="protein sequence ID" value="KZT65558.1"/>
    <property type="molecule type" value="Genomic_DNA"/>
</dbReference>
<gene>
    <name evidence="1" type="ORF">DAEQUDRAFT_731250</name>
</gene>
<accession>A0A165ME18</accession>